<proteinExistence type="predicted"/>
<sequence length="322" mass="35655">EPHYLTITNATREDRGRFTCLATNEAGTFEQSYTVNVLVPPKLENENKAFLEETVLVNRQASVSCFIVAESLLDIEWWKDGQPLTSLKPGTSLDSSKKRLTFSQVEIDDAGNYTCVASNQAGQINITTSLQVLVPPFWKKVPNQDEIFGKDGVSLDLECDAGGFPAPSLLWLKDGQILEAESANIAIKDNGRVLRILSPSDKDSGQYSCVATNPAGTLEKNVKVSIRVPPSLLYVPISKIKVLENRAVTFDCPVEGKPAPEITWLLDREIIDEKSPFIRFSNQRKHLHYLRVTGSGNIIFSCVAKNPVGELVTDFFTEVLRP</sequence>
<dbReference type="PIRSF" id="PIRSF000615">
    <property type="entry name" value="TyrPK_CSF1-R"/>
    <property type="match status" value="1"/>
</dbReference>
<gene>
    <name evidence="3" type="primary">HMCN1_1</name>
    <name evidence="3" type="ORF">Anas_13326</name>
</gene>
<dbReference type="Pfam" id="PF07679">
    <property type="entry name" value="I-set"/>
    <property type="match status" value="4"/>
</dbReference>
<dbReference type="InterPro" id="IPR013098">
    <property type="entry name" value="Ig_I-set"/>
</dbReference>
<dbReference type="InterPro" id="IPR003598">
    <property type="entry name" value="Ig_sub2"/>
</dbReference>
<dbReference type="EMBL" id="SEYY01002675">
    <property type="protein sequence ID" value="KAB7504656.1"/>
    <property type="molecule type" value="Genomic_DNA"/>
</dbReference>
<dbReference type="SMART" id="SM00409">
    <property type="entry name" value="IG"/>
    <property type="match status" value="3"/>
</dbReference>
<dbReference type="AlphaFoldDB" id="A0A5N5TDC0"/>
<feature type="non-terminal residue" evidence="3">
    <location>
        <position position="1"/>
    </location>
</feature>
<dbReference type="PROSITE" id="PS50835">
    <property type="entry name" value="IG_LIKE"/>
    <property type="match status" value="4"/>
</dbReference>
<feature type="domain" description="Ig-like" evidence="2">
    <location>
        <begin position="230"/>
        <end position="313"/>
    </location>
</feature>
<dbReference type="InterPro" id="IPR007110">
    <property type="entry name" value="Ig-like_dom"/>
</dbReference>
<evidence type="ECO:0000256" key="1">
    <source>
        <dbReference type="ARBA" id="ARBA00022737"/>
    </source>
</evidence>
<evidence type="ECO:0000313" key="3">
    <source>
        <dbReference type="EMBL" id="KAB7504656.1"/>
    </source>
</evidence>
<keyword evidence="4" id="KW-1185">Reference proteome</keyword>
<dbReference type="OrthoDB" id="6369306at2759"/>
<accession>A0A5N5TDC0</accession>
<dbReference type="InterPro" id="IPR003599">
    <property type="entry name" value="Ig_sub"/>
</dbReference>
<dbReference type="Gene3D" id="2.60.40.10">
    <property type="entry name" value="Immunoglobulins"/>
    <property type="match status" value="4"/>
</dbReference>
<dbReference type="InterPro" id="IPR036179">
    <property type="entry name" value="Ig-like_dom_sf"/>
</dbReference>
<keyword evidence="1" id="KW-0677">Repeat</keyword>
<organism evidence="3 4">
    <name type="scientific">Armadillidium nasatum</name>
    <dbReference type="NCBI Taxonomy" id="96803"/>
    <lineage>
        <taxon>Eukaryota</taxon>
        <taxon>Metazoa</taxon>
        <taxon>Ecdysozoa</taxon>
        <taxon>Arthropoda</taxon>
        <taxon>Crustacea</taxon>
        <taxon>Multicrustacea</taxon>
        <taxon>Malacostraca</taxon>
        <taxon>Eumalacostraca</taxon>
        <taxon>Peracarida</taxon>
        <taxon>Isopoda</taxon>
        <taxon>Oniscidea</taxon>
        <taxon>Crinocheta</taxon>
        <taxon>Armadillidiidae</taxon>
        <taxon>Armadillidium</taxon>
    </lineage>
</organism>
<dbReference type="Proteomes" id="UP000326759">
    <property type="component" value="Unassembled WGS sequence"/>
</dbReference>
<dbReference type="SMART" id="SM00408">
    <property type="entry name" value="IGc2"/>
    <property type="match status" value="3"/>
</dbReference>
<dbReference type="InterPro" id="IPR050964">
    <property type="entry name" value="Striated_Muscle_Regulatory"/>
</dbReference>
<reference evidence="3 4" key="1">
    <citation type="journal article" date="2019" name="PLoS Biol.">
        <title>Sex chromosomes control vertical transmission of feminizing Wolbachia symbionts in an isopod.</title>
        <authorList>
            <person name="Becking T."/>
            <person name="Chebbi M.A."/>
            <person name="Giraud I."/>
            <person name="Moumen B."/>
            <person name="Laverre T."/>
            <person name="Caubet Y."/>
            <person name="Peccoud J."/>
            <person name="Gilbert C."/>
            <person name="Cordaux R."/>
        </authorList>
    </citation>
    <scope>NUCLEOTIDE SEQUENCE [LARGE SCALE GENOMIC DNA]</scope>
    <source>
        <strain evidence="3">ANa2</strain>
        <tissue evidence="3">Whole body excluding digestive tract and cuticle</tissue>
    </source>
</reference>
<feature type="domain" description="Ig-like" evidence="2">
    <location>
        <begin position="1"/>
        <end position="36"/>
    </location>
</feature>
<feature type="domain" description="Ig-like" evidence="2">
    <location>
        <begin position="136"/>
        <end position="225"/>
    </location>
</feature>
<name>A0A5N5TDC0_9CRUS</name>
<protein>
    <submittedName>
        <fullName evidence="3">Hemicentin-1</fullName>
    </submittedName>
</protein>
<dbReference type="PANTHER" id="PTHR13817:SF175">
    <property type="entry name" value="IG-LIKE AND FIBRONECTIN TYPE-III DOMAIN-CONTAINING PROTEIN C27B7.7"/>
    <property type="match status" value="1"/>
</dbReference>
<evidence type="ECO:0000313" key="4">
    <source>
        <dbReference type="Proteomes" id="UP000326759"/>
    </source>
</evidence>
<evidence type="ECO:0000259" key="2">
    <source>
        <dbReference type="PROSITE" id="PS50835"/>
    </source>
</evidence>
<dbReference type="InterPro" id="IPR013783">
    <property type="entry name" value="Ig-like_fold"/>
</dbReference>
<feature type="non-terminal residue" evidence="3">
    <location>
        <position position="322"/>
    </location>
</feature>
<dbReference type="SUPFAM" id="SSF48726">
    <property type="entry name" value="Immunoglobulin"/>
    <property type="match status" value="4"/>
</dbReference>
<comment type="caution">
    <text evidence="3">The sequence shown here is derived from an EMBL/GenBank/DDBJ whole genome shotgun (WGS) entry which is preliminary data.</text>
</comment>
<dbReference type="FunFam" id="2.60.40.10:FF:000130">
    <property type="entry name" value="Hemicentin 1"/>
    <property type="match status" value="1"/>
</dbReference>
<dbReference type="PANTHER" id="PTHR13817">
    <property type="entry name" value="TITIN"/>
    <property type="match status" value="1"/>
</dbReference>
<feature type="domain" description="Ig-like" evidence="2">
    <location>
        <begin position="41"/>
        <end position="131"/>
    </location>
</feature>